<dbReference type="Gene3D" id="3.10.620.30">
    <property type="match status" value="1"/>
</dbReference>
<dbReference type="KEGG" id="ddu:GF1_02320"/>
<name>A0A915XK70_9BACT</name>
<proteinExistence type="predicted"/>
<feature type="chain" id="PRO_5036930595" description="Transglutaminase-like domain-containing protein" evidence="1">
    <location>
        <begin position="20"/>
        <end position="336"/>
    </location>
</feature>
<evidence type="ECO:0000256" key="1">
    <source>
        <dbReference type="SAM" id="SignalP"/>
    </source>
</evidence>
<dbReference type="AlphaFoldDB" id="A0A915XK70"/>
<accession>A0A915XK70</accession>
<dbReference type="Proteomes" id="UP001063350">
    <property type="component" value="Chromosome"/>
</dbReference>
<organism evidence="3 4">
    <name type="scientific">Desulfolithobacter dissulfuricans</name>
    <dbReference type="NCBI Taxonomy" id="2795293"/>
    <lineage>
        <taxon>Bacteria</taxon>
        <taxon>Pseudomonadati</taxon>
        <taxon>Thermodesulfobacteriota</taxon>
        <taxon>Desulfobulbia</taxon>
        <taxon>Desulfobulbales</taxon>
        <taxon>Desulfobulbaceae</taxon>
        <taxon>Desulfolithobacter</taxon>
    </lineage>
</organism>
<evidence type="ECO:0000313" key="4">
    <source>
        <dbReference type="Proteomes" id="UP001063350"/>
    </source>
</evidence>
<dbReference type="PANTHER" id="PTHR38339">
    <property type="entry name" value="TRANSGLUTAMINASE DOMAIN PROTEIN"/>
    <property type="match status" value="1"/>
</dbReference>
<dbReference type="SUPFAM" id="SSF54001">
    <property type="entry name" value="Cysteine proteinases"/>
    <property type="match status" value="1"/>
</dbReference>
<dbReference type="Pfam" id="PF01841">
    <property type="entry name" value="Transglut_core"/>
    <property type="match status" value="1"/>
</dbReference>
<evidence type="ECO:0000313" key="3">
    <source>
        <dbReference type="EMBL" id="BCO07856.1"/>
    </source>
</evidence>
<dbReference type="InterPro" id="IPR038765">
    <property type="entry name" value="Papain-like_cys_pep_sf"/>
</dbReference>
<dbReference type="PANTHER" id="PTHR38339:SF1">
    <property type="entry name" value="TRANSGLUTAMINASE-LIKE DOMAIN-CONTAINING PROTEIN"/>
    <property type="match status" value="1"/>
</dbReference>
<feature type="domain" description="Transglutaminase-like" evidence="2">
    <location>
        <begin position="186"/>
        <end position="252"/>
    </location>
</feature>
<sequence length="336" mass="38054">MKKLLVLLTMSILFLPALASATTASGTIVMEFNLSHHPANQEVRLWIPYPVSDQNQLITDIKVEGDFAESAVYTDQKFKTPILYARWKPGEDARHLTLSFHAVRKEVVKRDFPAREPCWDRTAFQQWLQPTSLGPITGSVKALADKITRGKTTILAKAKAIYDWTCENMYRDPSTRGCGKGDVCSLLQKPGGKCTDIHSVFVALARAAEVPAREILGIRMGKKPLQDITTWQHCWAEFYLPGYGWVPVDPADVRKMMLKENLSLDDPKTTEYRQYFWGAWDPYRVQLAVGRDLVLNPRQQAGPLNTFGYPYAEVNGTPLDWLDPGSFAYKFTYTQD</sequence>
<evidence type="ECO:0000259" key="2">
    <source>
        <dbReference type="SMART" id="SM00460"/>
    </source>
</evidence>
<dbReference type="RefSeq" id="WP_267927795.1">
    <property type="nucleotide sequence ID" value="NZ_AP024233.1"/>
</dbReference>
<dbReference type="InterPro" id="IPR002931">
    <property type="entry name" value="Transglutaminase-like"/>
</dbReference>
<keyword evidence="1" id="KW-0732">Signal</keyword>
<dbReference type="EMBL" id="AP024233">
    <property type="protein sequence ID" value="BCO07856.1"/>
    <property type="molecule type" value="Genomic_DNA"/>
</dbReference>
<protein>
    <recommendedName>
        <fullName evidence="2">Transglutaminase-like domain-containing protein</fullName>
    </recommendedName>
</protein>
<gene>
    <name evidence="3" type="ORF">GF1_02320</name>
</gene>
<dbReference type="SMART" id="SM00460">
    <property type="entry name" value="TGc"/>
    <property type="match status" value="1"/>
</dbReference>
<reference evidence="3" key="1">
    <citation type="submission" date="2020-12" db="EMBL/GenBank/DDBJ databases">
        <title>Desulfobium dissulfuricans gen. nov., sp. nov., a novel mesophilic, sulfate-reducing bacterium isolated from a deep-sea hydrothermal vent.</title>
        <authorList>
            <person name="Hashimoto Y."/>
            <person name="Tame A."/>
            <person name="Sawayama S."/>
            <person name="Miyazaki J."/>
            <person name="Takai K."/>
            <person name="Nakagawa S."/>
        </authorList>
    </citation>
    <scope>NUCLEOTIDE SEQUENCE</scope>
    <source>
        <strain evidence="3">GF1</strain>
    </source>
</reference>
<feature type="signal peptide" evidence="1">
    <location>
        <begin position="1"/>
        <end position="19"/>
    </location>
</feature>
<keyword evidence="4" id="KW-1185">Reference proteome</keyword>